<feature type="compositionally biased region" description="Low complexity" evidence="1">
    <location>
        <begin position="21"/>
        <end position="36"/>
    </location>
</feature>
<organism evidence="2 3">
    <name type="scientific">Mycena indigotica</name>
    <dbReference type="NCBI Taxonomy" id="2126181"/>
    <lineage>
        <taxon>Eukaryota</taxon>
        <taxon>Fungi</taxon>
        <taxon>Dikarya</taxon>
        <taxon>Basidiomycota</taxon>
        <taxon>Agaricomycotina</taxon>
        <taxon>Agaricomycetes</taxon>
        <taxon>Agaricomycetidae</taxon>
        <taxon>Agaricales</taxon>
        <taxon>Marasmiineae</taxon>
        <taxon>Mycenaceae</taxon>
        <taxon>Mycena</taxon>
    </lineage>
</organism>
<dbReference type="EMBL" id="JACAZF010000004">
    <property type="protein sequence ID" value="KAF7307400.1"/>
    <property type="molecule type" value="Genomic_DNA"/>
</dbReference>
<proteinExistence type="predicted"/>
<gene>
    <name evidence="2" type="ORF">MIND_00534200</name>
</gene>
<feature type="region of interest" description="Disordered" evidence="1">
    <location>
        <begin position="1"/>
        <end position="71"/>
    </location>
</feature>
<sequence>MSVQISSPKAPRSSHHRRSSSTRSSPRQNRVRSYPSPRSPTTPPESEFVAASPFRATDNYAGPSTPGFVPENLHVADETFDIDPTTGVLDAAGETYQPPIPPAGRNRFVGGFVGGIKKAWWQRGRPPADLEESVPYPEPAIIHDGETQYEALSPEERYGHEAHTPYPEQQYLEDIHEETVEDHRPSHERKESSTSTDTMHQNYEGTTIVNHEPFQNQYGSPQFYEPQPGPDYAKISPPRSEASLGSYIARVQRFIKAINDLPWISSDRVTVDYIPRGAREQMALESAMGSSIGSPRPRPRSRVGRRTTVSWYNSNQPPGSVDLLAGSTPLDEFGQPIMPKEIPLSFAPQSPATQYPYTSPGAGLVYGNNSPIPVPQSPQRSPPPMAGALGPNTPKGTPRRVPPPRYDPDIDGPPGSGTYRLPGSPRYAMGGYVPYEQLGPGQAYTASTISSVSPSTRG</sequence>
<evidence type="ECO:0000313" key="3">
    <source>
        <dbReference type="Proteomes" id="UP000636479"/>
    </source>
</evidence>
<feature type="compositionally biased region" description="Pro residues" evidence="1">
    <location>
        <begin position="372"/>
        <end position="385"/>
    </location>
</feature>
<feature type="compositionally biased region" description="Basic and acidic residues" evidence="1">
    <location>
        <begin position="180"/>
        <end position="192"/>
    </location>
</feature>
<feature type="region of interest" description="Disordered" evidence="1">
    <location>
        <begin position="180"/>
        <end position="199"/>
    </location>
</feature>
<dbReference type="OrthoDB" id="3244156at2759"/>
<dbReference type="Proteomes" id="UP000636479">
    <property type="component" value="Unassembled WGS sequence"/>
</dbReference>
<evidence type="ECO:0000313" key="2">
    <source>
        <dbReference type="EMBL" id="KAF7307400.1"/>
    </source>
</evidence>
<comment type="caution">
    <text evidence="2">The sequence shown here is derived from an EMBL/GenBank/DDBJ whole genome shotgun (WGS) entry which is preliminary data.</text>
</comment>
<dbReference type="RefSeq" id="XP_037222419.1">
    <property type="nucleotide sequence ID" value="XM_037362127.1"/>
</dbReference>
<name>A0A8H6SW98_9AGAR</name>
<keyword evidence="3" id="KW-1185">Reference proteome</keyword>
<accession>A0A8H6SW98</accession>
<evidence type="ECO:0000256" key="1">
    <source>
        <dbReference type="SAM" id="MobiDB-lite"/>
    </source>
</evidence>
<reference evidence="2" key="1">
    <citation type="submission" date="2020-05" db="EMBL/GenBank/DDBJ databases">
        <title>Mycena genomes resolve the evolution of fungal bioluminescence.</title>
        <authorList>
            <person name="Tsai I.J."/>
        </authorList>
    </citation>
    <scope>NUCLEOTIDE SEQUENCE</scope>
    <source>
        <strain evidence="2">171206Taipei</strain>
    </source>
</reference>
<protein>
    <submittedName>
        <fullName evidence="2">Uncharacterized protein</fullName>
    </submittedName>
</protein>
<feature type="region of interest" description="Disordered" evidence="1">
    <location>
        <begin position="367"/>
        <end position="430"/>
    </location>
</feature>
<dbReference type="GeneID" id="59344643"/>
<feature type="region of interest" description="Disordered" evidence="1">
    <location>
        <begin position="286"/>
        <end position="305"/>
    </location>
</feature>
<feature type="compositionally biased region" description="Low complexity" evidence="1">
    <location>
        <begin position="1"/>
        <end position="11"/>
    </location>
</feature>
<dbReference type="AlphaFoldDB" id="A0A8H6SW98"/>